<evidence type="ECO:0000256" key="1">
    <source>
        <dbReference type="SAM" id="SignalP"/>
    </source>
</evidence>
<evidence type="ECO:0008006" key="4">
    <source>
        <dbReference type="Google" id="ProtNLM"/>
    </source>
</evidence>
<dbReference type="Proteomes" id="UP000762676">
    <property type="component" value="Unassembled WGS sequence"/>
</dbReference>
<protein>
    <recommendedName>
        <fullName evidence="4">Peptidase C1A papain C-terminal domain-containing protein</fullName>
    </recommendedName>
</protein>
<accession>A0AAV4G2R3</accession>
<feature type="signal peptide" evidence="1">
    <location>
        <begin position="1"/>
        <end position="23"/>
    </location>
</feature>
<dbReference type="EMBL" id="BMAT01001089">
    <property type="protein sequence ID" value="GFR79441.1"/>
    <property type="molecule type" value="Genomic_DNA"/>
</dbReference>
<gene>
    <name evidence="2" type="ORF">ElyMa_000556500</name>
</gene>
<reference evidence="2 3" key="1">
    <citation type="journal article" date="2021" name="Elife">
        <title>Chloroplast acquisition without the gene transfer in kleptoplastic sea slugs, Plakobranchus ocellatus.</title>
        <authorList>
            <person name="Maeda T."/>
            <person name="Takahashi S."/>
            <person name="Yoshida T."/>
            <person name="Shimamura S."/>
            <person name="Takaki Y."/>
            <person name="Nagai Y."/>
            <person name="Toyoda A."/>
            <person name="Suzuki Y."/>
            <person name="Arimoto A."/>
            <person name="Ishii H."/>
            <person name="Satoh N."/>
            <person name="Nishiyama T."/>
            <person name="Hasebe M."/>
            <person name="Maruyama T."/>
            <person name="Minagawa J."/>
            <person name="Obokata J."/>
            <person name="Shigenobu S."/>
        </authorList>
    </citation>
    <scope>NUCLEOTIDE SEQUENCE [LARGE SCALE GENOMIC DNA]</scope>
</reference>
<sequence length="89" mass="10042">MSLITQLTCVCGLLLVWSSSSDAHGRLWDPPSRSSMWRRGFNVPANYQDNELFCGGFTMVPIIETVRESGDLPFLNALRGKKRQTAPRR</sequence>
<evidence type="ECO:0000313" key="3">
    <source>
        <dbReference type="Proteomes" id="UP000762676"/>
    </source>
</evidence>
<feature type="chain" id="PRO_5043338061" description="Peptidase C1A papain C-terminal domain-containing protein" evidence="1">
    <location>
        <begin position="24"/>
        <end position="89"/>
    </location>
</feature>
<comment type="caution">
    <text evidence="2">The sequence shown here is derived from an EMBL/GenBank/DDBJ whole genome shotgun (WGS) entry which is preliminary data.</text>
</comment>
<dbReference type="AlphaFoldDB" id="A0AAV4G2R3"/>
<name>A0AAV4G2R3_9GAST</name>
<proteinExistence type="predicted"/>
<evidence type="ECO:0000313" key="2">
    <source>
        <dbReference type="EMBL" id="GFR79441.1"/>
    </source>
</evidence>
<keyword evidence="3" id="KW-1185">Reference proteome</keyword>
<organism evidence="2 3">
    <name type="scientific">Elysia marginata</name>
    <dbReference type="NCBI Taxonomy" id="1093978"/>
    <lineage>
        <taxon>Eukaryota</taxon>
        <taxon>Metazoa</taxon>
        <taxon>Spiralia</taxon>
        <taxon>Lophotrochozoa</taxon>
        <taxon>Mollusca</taxon>
        <taxon>Gastropoda</taxon>
        <taxon>Heterobranchia</taxon>
        <taxon>Euthyneura</taxon>
        <taxon>Panpulmonata</taxon>
        <taxon>Sacoglossa</taxon>
        <taxon>Placobranchoidea</taxon>
        <taxon>Plakobranchidae</taxon>
        <taxon>Elysia</taxon>
    </lineage>
</organism>
<keyword evidence="1" id="KW-0732">Signal</keyword>